<dbReference type="GO" id="GO:0008234">
    <property type="term" value="F:cysteine-type peptidase activity"/>
    <property type="evidence" value="ECO:0007669"/>
    <property type="project" value="UniProtKB-KW"/>
</dbReference>
<evidence type="ECO:0000256" key="4">
    <source>
        <dbReference type="ARBA" id="ARBA00022801"/>
    </source>
</evidence>
<dbReference type="Gene3D" id="2.30.30.40">
    <property type="entry name" value="SH3 Domains"/>
    <property type="match status" value="3"/>
</dbReference>
<dbReference type="PROSITE" id="PS50002">
    <property type="entry name" value="SH3"/>
    <property type="match status" value="1"/>
</dbReference>
<evidence type="ECO:0000256" key="6">
    <source>
        <dbReference type="SAM" id="MobiDB-lite"/>
    </source>
</evidence>
<sequence length="412" mass="43353">MRYLKKGESVSVLEETNSYWLQVRDASGQIGYISSSSKYVNLTAGPTEVADAPAPVNAANAVIVAGVSFRTAPSTSGERMRYLQKDELVTVTSQVNDYWYAVTDANGQTGYVSTSSKYIKLTGGIAASEGGGSTLESGGSSSEGSSSSEAADAPAPVNAANAVIVAGVSFRTAPSTSGERMRYLQKDELVTVTSQVNSYWYAVTDASGQSGYVSTSSQYIRLTGDIPAPAGGGSGSELSSTPSSAPGSSGNAEAPAGSDEPARPSASAQVESVIEAGMKYLGTPYEYGSSRSTTTTFDCSDFVRQAFKDALGVTLPADSASQGEYVLDKSQVTTDWKQLKRGDLIFFMSYKGTSASLYQSKDPFNTRISHVGIYLGDGQVLHTYSNESGGVRVNSIQGRHWEYRFLYGGSAL</sequence>
<dbReference type="InterPro" id="IPR036028">
    <property type="entry name" value="SH3-like_dom_sf"/>
</dbReference>
<dbReference type="InterPro" id="IPR051202">
    <property type="entry name" value="Peptidase_C40"/>
</dbReference>
<dbReference type="SUPFAM" id="SSF54001">
    <property type="entry name" value="Cysteine proteinases"/>
    <property type="match status" value="1"/>
</dbReference>
<dbReference type="InterPro" id="IPR003646">
    <property type="entry name" value="SH3-like_bac-type"/>
</dbReference>
<dbReference type="PANTHER" id="PTHR47053:SF1">
    <property type="entry name" value="MUREIN DD-ENDOPEPTIDASE MEPH-RELATED"/>
    <property type="match status" value="1"/>
</dbReference>
<evidence type="ECO:0000256" key="3">
    <source>
        <dbReference type="ARBA" id="ARBA00022670"/>
    </source>
</evidence>
<protein>
    <submittedName>
        <fullName evidence="10">C40 family peptidase</fullName>
    </submittedName>
</protein>
<gene>
    <name evidence="10" type="ORF">H4Q31_04975</name>
</gene>
<feature type="domain" description="NlpC/P60" evidence="9">
    <location>
        <begin position="267"/>
        <end position="412"/>
    </location>
</feature>
<feature type="domain" description="SH3" evidence="7">
    <location>
        <begin position="1"/>
        <end position="43"/>
    </location>
</feature>
<evidence type="ECO:0000313" key="11">
    <source>
        <dbReference type="Proteomes" id="UP000574133"/>
    </source>
</evidence>
<evidence type="ECO:0000259" key="8">
    <source>
        <dbReference type="PROSITE" id="PS51781"/>
    </source>
</evidence>
<keyword evidence="5" id="KW-0788">Thiol protease</keyword>
<dbReference type="GO" id="GO:0006508">
    <property type="term" value="P:proteolysis"/>
    <property type="evidence" value="ECO:0007669"/>
    <property type="project" value="UniProtKB-KW"/>
</dbReference>
<comment type="caution">
    <text evidence="10">The sequence shown here is derived from an EMBL/GenBank/DDBJ whole genome shotgun (WGS) entry which is preliminary data.</text>
</comment>
<keyword evidence="11" id="KW-1185">Reference proteome</keyword>
<dbReference type="Proteomes" id="UP000574133">
    <property type="component" value="Unassembled WGS sequence"/>
</dbReference>
<feature type="compositionally biased region" description="Low complexity" evidence="6">
    <location>
        <begin position="134"/>
        <end position="153"/>
    </location>
</feature>
<evidence type="ECO:0000256" key="2">
    <source>
        <dbReference type="ARBA" id="ARBA00022443"/>
    </source>
</evidence>
<dbReference type="PROSITE" id="PS51781">
    <property type="entry name" value="SH3B"/>
    <property type="match status" value="1"/>
</dbReference>
<comment type="similarity">
    <text evidence="1">Belongs to the peptidase C40 family.</text>
</comment>
<dbReference type="Pfam" id="PF00877">
    <property type="entry name" value="NLPC_P60"/>
    <property type="match status" value="1"/>
</dbReference>
<feature type="region of interest" description="Disordered" evidence="6">
    <location>
        <begin position="224"/>
        <end position="269"/>
    </location>
</feature>
<accession>A0A841T9E1</accession>
<name>A0A841T9E1_9BACL</name>
<evidence type="ECO:0000256" key="1">
    <source>
        <dbReference type="ARBA" id="ARBA00007074"/>
    </source>
</evidence>
<proteinExistence type="inferred from homology"/>
<evidence type="ECO:0000256" key="5">
    <source>
        <dbReference type="ARBA" id="ARBA00022807"/>
    </source>
</evidence>
<dbReference type="CDD" id="cd00174">
    <property type="entry name" value="SH3"/>
    <property type="match status" value="1"/>
</dbReference>
<dbReference type="EMBL" id="JACJVN010000020">
    <property type="protein sequence ID" value="MBB6676679.1"/>
    <property type="molecule type" value="Genomic_DNA"/>
</dbReference>
<dbReference type="InterPro" id="IPR000064">
    <property type="entry name" value="NLP_P60_dom"/>
</dbReference>
<dbReference type="SUPFAM" id="SSF50044">
    <property type="entry name" value="SH3-domain"/>
    <property type="match status" value="1"/>
</dbReference>
<feature type="region of interest" description="Disordered" evidence="6">
    <location>
        <begin position="130"/>
        <end position="153"/>
    </location>
</feature>
<dbReference type="InterPro" id="IPR038765">
    <property type="entry name" value="Papain-like_cys_pep_sf"/>
</dbReference>
<dbReference type="PANTHER" id="PTHR47053">
    <property type="entry name" value="MUREIN DD-ENDOPEPTIDASE MEPH-RELATED"/>
    <property type="match status" value="1"/>
</dbReference>
<keyword evidence="2" id="KW-0728">SH3 domain</keyword>
<dbReference type="Gene3D" id="3.90.1720.10">
    <property type="entry name" value="endopeptidase domain like (from Nostoc punctiforme)"/>
    <property type="match status" value="1"/>
</dbReference>
<reference evidence="10 11" key="1">
    <citation type="submission" date="2020-08" db="EMBL/GenBank/DDBJ databases">
        <title>Cohnella phylogeny.</title>
        <authorList>
            <person name="Dunlap C."/>
        </authorList>
    </citation>
    <scope>NUCLEOTIDE SEQUENCE [LARGE SCALE GENOMIC DNA]</scope>
    <source>
        <strain evidence="10 11">DSM 103658</strain>
    </source>
</reference>
<feature type="compositionally biased region" description="Low complexity" evidence="6">
    <location>
        <begin position="236"/>
        <end position="258"/>
    </location>
</feature>
<dbReference type="PROSITE" id="PS51935">
    <property type="entry name" value="NLPC_P60"/>
    <property type="match status" value="1"/>
</dbReference>
<keyword evidence="3" id="KW-0645">Protease</keyword>
<evidence type="ECO:0000259" key="7">
    <source>
        <dbReference type="PROSITE" id="PS50002"/>
    </source>
</evidence>
<dbReference type="AlphaFoldDB" id="A0A841T9E1"/>
<keyword evidence="4" id="KW-0378">Hydrolase</keyword>
<dbReference type="SMART" id="SM00287">
    <property type="entry name" value="SH3b"/>
    <property type="match status" value="2"/>
</dbReference>
<feature type="domain" description="SH3b" evidence="8">
    <location>
        <begin position="58"/>
        <end position="123"/>
    </location>
</feature>
<dbReference type="Pfam" id="PF08239">
    <property type="entry name" value="SH3_3"/>
    <property type="match status" value="3"/>
</dbReference>
<organism evidence="10 11">
    <name type="scientific">Cohnella lubricantis</name>
    <dbReference type="NCBI Taxonomy" id="2163172"/>
    <lineage>
        <taxon>Bacteria</taxon>
        <taxon>Bacillati</taxon>
        <taxon>Bacillota</taxon>
        <taxon>Bacilli</taxon>
        <taxon>Bacillales</taxon>
        <taxon>Paenibacillaceae</taxon>
        <taxon>Cohnella</taxon>
    </lineage>
</organism>
<dbReference type="InterPro" id="IPR001452">
    <property type="entry name" value="SH3_domain"/>
</dbReference>
<evidence type="ECO:0000259" key="9">
    <source>
        <dbReference type="PROSITE" id="PS51935"/>
    </source>
</evidence>
<evidence type="ECO:0000313" key="10">
    <source>
        <dbReference type="EMBL" id="MBB6676679.1"/>
    </source>
</evidence>